<sequence>MRSRAFGWFGVFVLSAHAGDRAELVSPDGKNTLALIRAVDGAWSYEIKRSGKSVLLPSPLGLKSDAGDFTHDLRWISESQVERRRESYKLPWGPPVDQAHRRKQVILENPEGSRLAWEMDVSNQGVAFRYRILGRGSATLEDERTGFVLPSEAKGWMSPYNRSAAESPAYEDYYFPVVPGQMPPFSRGGETRGWYFPALWNTGDSWLLMAEVGGDWGSHFAATSVDGSYQLEFPFADETTQGIDLGKEVRPSGQLPWALPWRVFVLGDRAGDLATSSFVTDLAEPSQVSDGRWIRPGRAFWDWWSHPEAATKSVRTRRCLGGVEFAHEMGWEYAVLDAGWWEADLDGIRRAAQKADIRLIGWTHANDFYDEHRRNRKLDELKALGFSGVKIDFWCSDRQPTHEAMLATLKATAERQLVVSFHGCTIPRGWQRTWPHLLTAEAVLGTESYMFDDRYPEKSAQLHTLLPFTRNVMAPMDQTPFGLASKRYRRLNSAAHELAAAVVFQTGLLSYADSPDRYRILPPEVLEVMRDLPVEWEEIRWLGAEPGELVVVAKRAGKTWWIGAMNGSTTSREVALNLAELSPNGEGMGVFEGPEPLDSFHIQKLERGSRSWNRTIPPRGGWLLRWGEAP</sequence>
<dbReference type="InterPro" id="IPR029483">
    <property type="entry name" value="GH97_C"/>
</dbReference>
<dbReference type="Gene3D" id="3.20.20.70">
    <property type="entry name" value="Aldolase class I"/>
    <property type="match status" value="1"/>
</dbReference>
<dbReference type="GO" id="GO:0030246">
    <property type="term" value="F:carbohydrate binding"/>
    <property type="evidence" value="ECO:0007669"/>
    <property type="project" value="InterPro"/>
</dbReference>
<evidence type="ECO:0000313" key="6">
    <source>
        <dbReference type="EMBL" id="MBB5353487.1"/>
    </source>
</evidence>
<dbReference type="EMBL" id="JACHFD010000027">
    <property type="protein sequence ID" value="MBB5353487.1"/>
    <property type="molecule type" value="Genomic_DNA"/>
</dbReference>
<evidence type="ECO:0000259" key="5">
    <source>
        <dbReference type="Pfam" id="PF14509"/>
    </source>
</evidence>
<protein>
    <recommendedName>
        <fullName evidence="8">Alpha-glucosidase</fullName>
    </recommendedName>
</protein>
<dbReference type="AlphaFoldDB" id="A0A840V5G8"/>
<reference evidence="6 7" key="1">
    <citation type="submission" date="2020-08" db="EMBL/GenBank/DDBJ databases">
        <title>Genomic Encyclopedia of Type Strains, Phase IV (KMG-IV): sequencing the most valuable type-strain genomes for metagenomic binning, comparative biology and taxonomic classification.</title>
        <authorList>
            <person name="Goeker M."/>
        </authorList>
    </citation>
    <scope>NUCLEOTIDE SEQUENCE [LARGE SCALE GENOMIC DNA]</scope>
    <source>
        <strain evidence="6 7">YC6886</strain>
    </source>
</reference>
<gene>
    <name evidence="6" type="ORF">HNR46_003748</name>
</gene>
<dbReference type="InterPro" id="IPR052720">
    <property type="entry name" value="Glycosyl_hydrolase_97"/>
</dbReference>
<dbReference type="Proteomes" id="UP000557717">
    <property type="component" value="Unassembled WGS sequence"/>
</dbReference>
<dbReference type="InterPro" id="IPR013780">
    <property type="entry name" value="Glyco_hydro_b"/>
</dbReference>
<dbReference type="InterPro" id="IPR014718">
    <property type="entry name" value="GH-type_carb-bd"/>
</dbReference>
<evidence type="ECO:0000256" key="1">
    <source>
        <dbReference type="ARBA" id="ARBA00022801"/>
    </source>
</evidence>
<organism evidence="6 7">
    <name type="scientific">Haloferula luteola</name>
    <dbReference type="NCBI Taxonomy" id="595692"/>
    <lineage>
        <taxon>Bacteria</taxon>
        <taxon>Pseudomonadati</taxon>
        <taxon>Verrucomicrobiota</taxon>
        <taxon>Verrucomicrobiia</taxon>
        <taxon>Verrucomicrobiales</taxon>
        <taxon>Verrucomicrobiaceae</taxon>
        <taxon>Haloferula</taxon>
    </lineage>
</organism>
<evidence type="ECO:0008006" key="8">
    <source>
        <dbReference type="Google" id="ProtNLM"/>
    </source>
</evidence>
<dbReference type="InterPro" id="IPR029486">
    <property type="entry name" value="GH97_N"/>
</dbReference>
<evidence type="ECO:0000313" key="7">
    <source>
        <dbReference type="Proteomes" id="UP000557717"/>
    </source>
</evidence>
<dbReference type="Pfam" id="PF14508">
    <property type="entry name" value="GH97_N"/>
    <property type="match status" value="1"/>
</dbReference>
<dbReference type="InterPro" id="IPR019563">
    <property type="entry name" value="GH97_catalytic"/>
</dbReference>
<evidence type="ECO:0000259" key="3">
    <source>
        <dbReference type="Pfam" id="PF10566"/>
    </source>
</evidence>
<dbReference type="Gene3D" id="2.70.98.10">
    <property type="match status" value="1"/>
</dbReference>
<evidence type="ECO:0000256" key="2">
    <source>
        <dbReference type="ARBA" id="ARBA00023295"/>
    </source>
</evidence>
<keyword evidence="2" id="KW-0326">Glycosidase</keyword>
<comment type="caution">
    <text evidence="6">The sequence shown here is derived from an EMBL/GenBank/DDBJ whole genome shotgun (WGS) entry which is preliminary data.</text>
</comment>
<feature type="domain" description="Glycosyl-hydrolase 97 C-terminal oligomerisation" evidence="5">
    <location>
        <begin position="535"/>
        <end position="592"/>
    </location>
</feature>
<proteinExistence type="predicted"/>
<dbReference type="SUPFAM" id="SSF51445">
    <property type="entry name" value="(Trans)glycosidases"/>
    <property type="match status" value="1"/>
</dbReference>
<keyword evidence="7" id="KW-1185">Reference proteome</keyword>
<accession>A0A840V5G8</accession>
<dbReference type="Pfam" id="PF10566">
    <property type="entry name" value="Glyco_hydro_97"/>
    <property type="match status" value="1"/>
</dbReference>
<evidence type="ECO:0000259" key="4">
    <source>
        <dbReference type="Pfam" id="PF14508"/>
    </source>
</evidence>
<dbReference type="PANTHER" id="PTHR35803">
    <property type="entry name" value="GLUCAN 1,4-ALPHA-GLUCOSIDASE SUSB-RELATED"/>
    <property type="match status" value="1"/>
</dbReference>
<dbReference type="Gene3D" id="2.60.40.1180">
    <property type="entry name" value="Golgi alpha-mannosidase II"/>
    <property type="match status" value="1"/>
</dbReference>
<dbReference type="RefSeq" id="WP_184021419.1">
    <property type="nucleotide sequence ID" value="NZ_JACHFD010000027.1"/>
</dbReference>
<feature type="domain" description="Glycosyl-hydrolase 97 N-terminal" evidence="4">
    <location>
        <begin position="24"/>
        <end position="285"/>
    </location>
</feature>
<name>A0A840V5G8_9BACT</name>
<dbReference type="InterPro" id="IPR013785">
    <property type="entry name" value="Aldolase_TIM"/>
</dbReference>
<dbReference type="PANTHER" id="PTHR35803:SF2">
    <property type="entry name" value="RETAINING ALPHA-GALACTOSIDASE"/>
    <property type="match status" value="1"/>
</dbReference>
<dbReference type="GO" id="GO:0016798">
    <property type="term" value="F:hydrolase activity, acting on glycosyl bonds"/>
    <property type="evidence" value="ECO:0007669"/>
    <property type="project" value="UniProtKB-KW"/>
</dbReference>
<dbReference type="InterPro" id="IPR017853">
    <property type="entry name" value="GH"/>
</dbReference>
<keyword evidence="1" id="KW-0378">Hydrolase</keyword>
<dbReference type="Pfam" id="PF14509">
    <property type="entry name" value="GH97_C"/>
    <property type="match status" value="1"/>
</dbReference>
<feature type="domain" description="Glycosyl-hydrolase 97 catalytic" evidence="3">
    <location>
        <begin position="309"/>
        <end position="443"/>
    </location>
</feature>